<evidence type="ECO:0000256" key="1">
    <source>
        <dbReference type="SAM" id="Phobius"/>
    </source>
</evidence>
<comment type="caution">
    <text evidence="2">The sequence shown here is derived from an EMBL/GenBank/DDBJ whole genome shotgun (WGS) entry which is preliminary data.</text>
</comment>
<dbReference type="Proteomes" id="UP001239626">
    <property type="component" value="Unassembled WGS sequence"/>
</dbReference>
<dbReference type="EMBL" id="JAUSVB010000001">
    <property type="protein sequence ID" value="MDQ0372643.1"/>
    <property type="molecule type" value="Genomic_DNA"/>
</dbReference>
<feature type="transmembrane region" description="Helical" evidence="1">
    <location>
        <begin position="394"/>
        <end position="417"/>
    </location>
</feature>
<name>A0ABU0EBK0_9CELL</name>
<keyword evidence="1" id="KW-0472">Membrane</keyword>
<evidence type="ECO:0000313" key="3">
    <source>
        <dbReference type="Proteomes" id="UP001239626"/>
    </source>
</evidence>
<keyword evidence="3" id="KW-1185">Reference proteome</keyword>
<organism evidence="2 3">
    <name type="scientific">Cellulomonas humilata</name>
    <dbReference type="NCBI Taxonomy" id="144055"/>
    <lineage>
        <taxon>Bacteria</taxon>
        <taxon>Bacillati</taxon>
        <taxon>Actinomycetota</taxon>
        <taxon>Actinomycetes</taxon>
        <taxon>Micrococcales</taxon>
        <taxon>Cellulomonadaceae</taxon>
        <taxon>Cellulomonas</taxon>
    </lineage>
</organism>
<sequence>MAELVWRRARAQVAVLVAVLTVMVAGASLVGACVLLMTASPQRALQLAMVRTAPADVEVGVALGFPEDFDDPDVGERVAETARDASGAVAEASATLTAPFGDLPTTTSTWTSTVMRYLPPDGRPLRLAYLAELDDPDARGTLVAGRWPDAPGEAALPTSVARALGLDVGSATVLAEAAGGDGTGLTVVGTFVPRPGAAWEEDPLQGTGVSPNYRGYISGYGPFVVAPGEVAASAIPLRRVTLRVQPDLTHATAADLTRAGAGVDALTKELASTLGDRTQNLVVDLPYARTLHAARDQRGVTDSGVLAVALLGAALAATTVVLAARLVAARRAAEAALLTARGTSRARLVGQAAAEAGALALLAIVPAAALALALYRVLAGAVGLDPEAVPEGGLLPLVASVAAVTVTLGGLLVLPWLRTGTTRGTREDRVGVVARSGADLLLLALAALAYLQLRAHRVTGGTTVDPVLVVAPVLCLAAGAALVLRPLPLLARSAEARAASSRSLTLPLAAWGVARRPQGAAAAFLVVLATACATFGIGFAATWAQSQRDQAAATVGTDLSVPAQLDALGAGATLREATGGRVSPVTSRPITLGSRAQGGDEAVQLVAVDTRDADGLLRGRLPSGDWARATSGLAPAGPVGGIRLSGTSAALVVTGHVADDVPMTATLSLVVQDSDGARAALPAGAVVLDGAPHDLAVAVPPDVQVVAVDTRVSAAGDADDPDLPSMVAFDLDVALPGATLSPGGTWSPARPPSSEYVVAALGSISATDAPEGARLTLEGTAYLPGLLWSEGTLTALAFEPVDDVPVVVSERLADALGLTVGDGVDLALGLTPVHAKVDAVAAYIPSQPRAAALLADVDTLSRATLSQGNLDTLTDAWWVGGTLPAHAAATLDAEGLGPVTDRTAVAQESANGPLRAAQRAAAALLVVAAVVLTFVGTALHTTTALEARQVDVARLRGLGALRRSVLRSVLAEQAVLIGVPVIAGGLLGVLACWAVGPLLTVSAQGLRPVPAVTVSWPWQAQVATVLLLLLGCAAVVVPLAARAVRRSTIARLRMEPGA</sequence>
<dbReference type="PANTHER" id="PTHR30572:SF4">
    <property type="entry name" value="ABC TRANSPORTER PERMEASE YTRF"/>
    <property type="match status" value="1"/>
</dbReference>
<feature type="transmembrane region" description="Helical" evidence="1">
    <location>
        <begin position="974"/>
        <end position="996"/>
    </location>
</feature>
<feature type="transmembrane region" description="Helical" evidence="1">
    <location>
        <begin position="305"/>
        <end position="327"/>
    </location>
</feature>
<feature type="transmembrane region" description="Helical" evidence="1">
    <location>
        <begin position="920"/>
        <end position="939"/>
    </location>
</feature>
<gene>
    <name evidence="2" type="ORF">J2X26_000940</name>
</gene>
<feature type="transmembrane region" description="Helical" evidence="1">
    <location>
        <begin position="521"/>
        <end position="544"/>
    </location>
</feature>
<accession>A0ABU0EBK0</accession>
<keyword evidence="1" id="KW-0812">Transmembrane</keyword>
<dbReference type="PANTHER" id="PTHR30572">
    <property type="entry name" value="MEMBRANE COMPONENT OF TRANSPORTER-RELATED"/>
    <property type="match status" value="1"/>
</dbReference>
<keyword evidence="1" id="KW-1133">Transmembrane helix</keyword>
<dbReference type="InterPro" id="IPR050250">
    <property type="entry name" value="Macrolide_Exporter_MacB"/>
</dbReference>
<evidence type="ECO:0000313" key="2">
    <source>
        <dbReference type="EMBL" id="MDQ0372643.1"/>
    </source>
</evidence>
<reference evidence="2 3" key="1">
    <citation type="submission" date="2023-07" db="EMBL/GenBank/DDBJ databases">
        <title>Sorghum-associated microbial communities from plants grown in Nebraska, USA.</title>
        <authorList>
            <person name="Schachtman D."/>
        </authorList>
    </citation>
    <scope>NUCLEOTIDE SEQUENCE [LARGE SCALE GENOMIC DNA]</scope>
    <source>
        <strain evidence="2 3">BE332</strain>
    </source>
</reference>
<dbReference type="RefSeq" id="WP_307490239.1">
    <property type="nucleotide sequence ID" value="NZ_JAUSVB010000001.1"/>
</dbReference>
<feature type="transmembrane region" description="Helical" evidence="1">
    <location>
        <begin position="438"/>
        <end position="455"/>
    </location>
</feature>
<feature type="transmembrane region" description="Helical" evidence="1">
    <location>
        <begin position="1016"/>
        <end position="1044"/>
    </location>
</feature>
<dbReference type="PROSITE" id="PS51257">
    <property type="entry name" value="PROKAR_LIPOPROTEIN"/>
    <property type="match status" value="1"/>
</dbReference>
<feature type="transmembrane region" description="Helical" evidence="1">
    <location>
        <begin position="348"/>
        <end position="374"/>
    </location>
</feature>
<feature type="transmembrane region" description="Helical" evidence="1">
    <location>
        <begin position="467"/>
        <end position="487"/>
    </location>
</feature>
<proteinExistence type="predicted"/>
<protein>
    <submittedName>
        <fullName evidence="2">Lysophospholipase L1 biosynthesis ABC-type transport system permease subunit</fullName>
    </submittedName>
</protein>